<gene>
    <name evidence="7" type="ORF">GCM10009765_35220</name>
</gene>
<feature type="domain" description="Peptidase S33 tripeptidyl aminopeptidase-like C-terminal" evidence="6">
    <location>
        <begin position="387"/>
        <end position="482"/>
    </location>
</feature>
<dbReference type="Pfam" id="PF00561">
    <property type="entry name" value="Abhydrolase_1"/>
    <property type="match status" value="1"/>
</dbReference>
<evidence type="ECO:0000256" key="1">
    <source>
        <dbReference type="ARBA" id="ARBA00010088"/>
    </source>
</evidence>
<comment type="similarity">
    <text evidence="1">Belongs to the peptidase S33 family.</text>
</comment>
<dbReference type="InterPro" id="IPR029058">
    <property type="entry name" value="AB_hydrolase_fold"/>
</dbReference>
<feature type="chain" id="PRO_5047121517" evidence="4">
    <location>
        <begin position="26"/>
        <end position="484"/>
    </location>
</feature>
<dbReference type="PANTHER" id="PTHR43248">
    <property type="entry name" value="2-SUCCINYL-6-HYDROXY-2,4-CYCLOHEXADIENE-1-CARBOXYLATE SYNTHASE"/>
    <property type="match status" value="1"/>
</dbReference>
<accession>A0ABN2H701</accession>
<evidence type="ECO:0000259" key="6">
    <source>
        <dbReference type="Pfam" id="PF08386"/>
    </source>
</evidence>
<comment type="caution">
    <text evidence="7">The sequence shown here is derived from an EMBL/GenBank/DDBJ whole genome shotgun (WGS) entry which is preliminary data.</text>
</comment>
<name>A0ABN2H701_9ACTN</name>
<evidence type="ECO:0000256" key="4">
    <source>
        <dbReference type="SAM" id="SignalP"/>
    </source>
</evidence>
<dbReference type="EMBL" id="BAAANY010000011">
    <property type="protein sequence ID" value="GAA1682967.1"/>
    <property type="molecule type" value="Genomic_DNA"/>
</dbReference>
<evidence type="ECO:0000256" key="2">
    <source>
        <dbReference type="ARBA" id="ARBA00022729"/>
    </source>
</evidence>
<dbReference type="Gene3D" id="3.40.50.1820">
    <property type="entry name" value="alpha/beta hydrolase"/>
    <property type="match status" value="1"/>
</dbReference>
<dbReference type="InterPro" id="IPR013595">
    <property type="entry name" value="Pept_S33_TAP-like_C"/>
</dbReference>
<keyword evidence="3 7" id="KW-0378">Hydrolase</keyword>
<organism evidence="7 8">
    <name type="scientific">Fodinicola feengrottensis</name>
    <dbReference type="NCBI Taxonomy" id="435914"/>
    <lineage>
        <taxon>Bacteria</taxon>
        <taxon>Bacillati</taxon>
        <taxon>Actinomycetota</taxon>
        <taxon>Actinomycetes</taxon>
        <taxon>Mycobacteriales</taxon>
        <taxon>Fodinicola</taxon>
    </lineage>
</organism>
<evidence type="ECO:0000259" key="5">
    <source>
        <dbReference type="Pfam" id="PF00561"/>
    </source>
</evidence>
<dbReference type="RefSeq" id="WP_344311335.1">
    <property type="nucleotide sequence ID" value="NZ_BAAANY010000011.1"/>
</dbReference>
<keyword evidence="8" id="KW-1185">Reference proteome</keyword>
<dbReference type="Pfam" id="PF08386">
    <property type="entry name" value="Abhydrolase_4"/>
    <property type="match status" value="1"/>
</dbReference>
<dbReference type="PANTHER" id="PTHR43248:SF29">
    <property type="entry name" value="TRIPEPTIDYL AMINOPEPTIDASE"/>
    <property type="match status" value="1"/>
</dbReference>
<dbReference type="Proteomes" id="UP001500618">
    <property type="component" value="Unassembled WGS sequence"/>
</dbReference>
<feature type="signal peptide" evidence="4">
    <location>
        <begin position="1"/>
        <end position="25"/>
    </location>
</feature>
<dbReference type="InterPro" id="IPR051601">
    <property type="entry name" value="Serine_prot/Carboxylest_S33"/>
</dbReference>
<evidence type="ECO:0000313" key="8">
    <source>
        <dbReference type="Proteomes" id="UP001500618"/>
    </source>
</evidence>
<evidence type="ECO:0000313" key="7">
    <source>
        <dbReference type="EMBL" id="GAA1682967.1"/>
    </source>
</evidence>
<dbReference type="SUPFAM" id="SSF53474">
    <property type="entry name" value="alpha/beta-Hydrolases"/>
    <property type="match status" value="1"/>
</dbReference>
<protein>
    <submittedName>
        <fullName evidence="7">Alpha/beta hydrolase</fullName>
    </submittedName>
</protein>
<keyword evidence="2 4" id="KW-0732">Signal</keyword>
<reference evidence="7 8" key="1">
    <citation type="journal article" date="2019" name="Int. J. Syst. Evol. Microbiol.">
        <title>The Global Catalogue of Microorganisms (GCM) 10K type strain sequencing project: providing services to taxonomists for standard genome sequencing and annotation.</title>
        <authorList>
            <consortium name="The Broad Institute Genomics Platform"/>
            <consortium name="The Broad Institute Genome Sequencing Center for Infectious Disease"/>
            <person name="Wu L."/>
            <person name="Ma J."/>
        </authorList>
    </citation>
    <scope>NUCLEOTIDE SEQUENCE [LARGE SCALE GENOMIC DNA]</scope>
    <source>
        <strain evidence="7 8">JCM 14718</strain>
    </source>
</reference>
<feature type="domain" description="AB hydrolase-1" evidence="5">
    <location>
        <begin position="110"/>
        <end position="262"/>
    </location>
</feature>
<proteinExistence type="inferred from homology"/>
<dbReference type="InterPro" id="IPR000073">
    <property type="entry name" value="AB_hydrolase_1"/>
</dbReference>
<evidence type="ECO:0000256" key="3">
    <source>
        <dbReference type="ARBA" id="ARBA00022801"/>
    </source>
</evidence>
<sequence length="484" mass="51868">MKIATLAAAGMAIALAMTASSPATAHVPPAPERIGWQSCTQQDLAGLDCGTLRVPVDWTRPRSGETELSLVRRKAGDQAHRIGSLLLNDVAGGSSIEQLGYALQFGVGNSAMAQRFDLVAVDPRGVGHSDPTTCAGRPQRGPGVTYFPRSEAQFEVLEANNRALAASCGKSQQALLAHLDIVSAARDVEAVRVGLGERQVSWYGIGYSTLLGKTYAQLYPGRLRTMIADSALADNLSPLDRLTTEIRTAEESFDRFADWCRTQTTGTCALAGQDVAGLFDRLVAEADRHPIPTSDSRRALSGEDIRAAVQDYLNIRFPQWPRLATAILAALNGDASAFTVVQDKTLNRVEAQTHACLDTPPVATSYRQLDQLERLAAQLSPHLGGAVAGWTTMAGCLGWPVPADRPHTTPARGAPPALIIQSTHQSSTAYTWALGLSRQLPGSVVLTRDGDDYSMFLFSACVQNAMNDYLIDRELPARGTICTD</sequence>
<dbReference type="GO" id="GO:0016787">
    <property type="term" value="F:hydrolase activity"/>
    <property type="evidence" value="ECO:0007669"/>
    <property type="project" value="UniProtKB-KW"/>
</dbReference>